<comment type="cofactor">
    <cofactor evidence="8">
        <name>[2Fe-2S] cluster</name>
        <dbReference type="ChEBI" id="CHEBI:190135"/>
    </cofactor>
    <text evidence="8">Binds 1 [2Fe-2S] cluster.</text>
</comment>
<feature type="binding site" evidence="8">
    <location>
        <position position="88"/>
    </location>
    <ligand>
        <name>[2Fe-2S] cluster</name>
        <dbReference type="ChEBI" id="CHEBI:190135"/>
    </ligand>
</feature>
<evidence type="ECO:0000313" key="11">
    <source>
        <dbReference type="EMBL" id="UPL22540.1"/>
    </source>
</evidence>
<dbReference type="GeneID" id="96869742"/>
<dbReference type="Gene3D" id="3.40.30.10">
    <property type="entry name" value="Glutaredoxin"/>
    <property type="match status" value="1"/>
</dbReference>
<dbReference type="PANTHER" id="PTHR10371:SF3">
    <property type="entry name" value="NADH DEHYDROGENASE [UBIQUINONE] FLAVOPROTEIN 2, MITOCHONDRIAL"/>
    <property type="match status" value="1"/>
</dbReference>
<keyword evidence="2 8" id="KW-0001">2Fe-2S</keyword>
<dbReference type="NCBIfam" id="TIGR01958">
    <property type="entry name" value="nuoE_fam"/>
    <property type="match status" value="1"/>
</dbReference>
<feature type="binding site" evidence="8">
    <location>
        <position position="83"/>
    </location>
    <ligand>
        <name>[2Fe-2S] cluster</name>
        <dbReference type="ChEBI" id="CHEBI:190135"/>
    </ligand>
</feature>
<dbReference type="Gene3D" id="1.10.10.1590">
    <property type="entry name" value="NADH-quinone oxidoreductase subunit E"/>
    <property type="match status" value="1"/>
</dbReference>
<evidence type="ECO:0000256" key="8">
    <source>
        <dbReference type="PIRSR" id="PIRSR000216-1"/>
    </source>
</evidence>
<dbReference type="InterPro" id="IPR042128">
    <property type="entry name" value="NuoE_dom"/>
</dbReference>
<organism evidence="11 15">
    <name type="scientific">Alcaligenes faecalis</name>
    <dbReference type="NCBI Taxonomy" id="511"/>
    <lineage>
        <taxon>Bacteria</taxon>
        <taxon>Pseudomonadati</taxon>
        <taxon>Pseudomonadota</taxon>
        <taxon>Betaproteobacteria</taxon>
        <taxon>Burkholderiales</taxon>
        <taxon>Alcaligenaceae</taxon>
        <taxon>Alcaligenes</taxon>
    </lineage>
</organism>
<dbReference type="EMBL" id="CP096916">
    <property type="protein sequence ID" value="WBM37056.1"/>
    <property type="molecule type" value="Genomic_DNA"/>
</dbReference>
<comment type="catalytic activity">
    <reaction evidence="7">
        <text>a quinone + NADH + 5 H(+)(in) = a quinol + NAD(+) + 4 H(+)(out)</text>
        <dbReference type="Rhea" id="RHEA:57888"/>
        <dbReference type="ChEBI" id="CHEBI:15378"/>
        <dbReference type="ChEBI" id="CHEBI:24646"/>
        <dbReference type="ChEBI" id="CHEBI:57540"/>
        <dbReference type="ChEBI" id="CHEBI:57945"/>
        <dbReference type="ChEBI" id="CHEBI:132124"/>
    </reaction>
</comment>
<dbReference type="STRING" id="511.UZ73_03610"/>
<feature type="binding site" evidence="8">
    <location>
        <position position="124"/>
    </location>
    <ligand>
        <name>[2Fe-2S] cluster</name>
        <dbReference type="ChEBI" id="CHEBI:190135"/>
    </ligand>
</feature>
<dbReference type="EC" id="1.6.5.11" evidence="11"/>
<evidence type="ECO:0000313" key="16">
    <source>
        <dbReference type="Proteomes" id="UP001211866"/>
    </source>
</evidence>
<dbReference type="EMBL" id="CP095873">
    <property type="protein sequence ID" value="UPL22540.1"/>
    <property type="molecule type" value="Genomic_DNA"/>
</dbReference>
<accession>A0A0M7DNV7</accession>
<dbReference type="EMBL" id="QEXO01000001">
    <property type="protein sequence ID" value="PWE15392.1"/>
    <property type="molecule type" value="Genomic_DNA"/>
</dbReference>
<evidence type="ECO:0000256" key="6">
    <source>
        <dbReference type="ARBA" id="ARBA00034078"/>
    </source>
</evidence>
<dbReference type="GO" id="GO:0051537">
    <property type="term" value="F:2 iron, 2 sulfur cluster binding"/>
    <property type="evidence" value="ECO:0007669"/>
    <property type="project" value="UniProtKB-KW"/>
</dbReference>
<evidence type="ECO:0000256" key="4">
    <source>
        <dbReference type="ARBA" id="ARBA00023004"/>
    </source>
</evidence>
<keyword evidence="4 8" id="KW-0408">Iron</keyword>
<evidence type="ECO:0000256" key="2">
    <source>
        <dbReference type="ARBA" id="ARBA00022714"/>
    </source>
</evidence>
<dbReference type="GO" id="GO:0003954">
    <property type="term" value="F:NADH dehydrogenase activity"/>
    <property type="evidence" value="ECO:0007669"/>
    <property type="project" value="TreeGrafter"/>
</dbReference>
<dbReference type="PIRSF" id="PIRSF000216">
    <property type="entry name" value="NADH_DH_24kDa"/>
    <property type="match status" value="1"/>
</dbReference>
<dbReference type="GO" id="GO:0046872">
    <property type="term" value="F:metal ion binding"/>
    <property type="evidence" value="ECO:0007669"/>
    <property type="project" value="UniProtKB-KW"/>
</dbReference>
<dbReference type="Proteomes" id="UP000245216">
    <property type="component" value="Unassembled WGS sequence"/>
</dbReference>
<sequence length="164" mass="18136">MLLSEKAYQQIDKELSKFPADQRRSAIMASLAIAQQEKGWVSPEIIEDVAQYIGVEPIAVQEVATFYNMFHTKPVGRVTISVCTNLPCALRDGVKAGEYLKEKLGIEYGETTADGQFSLIMGECMGSCGDSPVMLLNNQHMCVRMEAERIDAMLEELKTHGESA</sequence>
<keyword evidence="16" id="KW-1185">Reference proteome</keyword>
<evidence type="ECO:0000256" key="5">
    <source>
        <dbReference type="ARBA" id="ARBA00023014"/>
    </source>
</evidence>
<dbReference type="FunFam" id="1.10.10.1590:FF:000001">
    <property type="entry name" value="NADH-quinone oxidoreductase subunit E"/>
    <property type="match status" value="1"/>
</dbReference>
<dbReference type="InterPro" id="IPR041921">
    <property type="entry name" value="NuoE_N"/>
</dbReference>
<evidence type="ECO:0000313" key="10">
    <source>
        <dbReference type="EMBL" id="PWE15392.1"/>
    </source>
</evidence>
<dbReference type="NCBIfam" id="NF005723">
    <property type="entry name" value="PRK07539.1-3"/>
    <property type="match status" value="1"/>
</dbReference>
<reference evidence="10 14" key="3">
    <citation type="submission" date="2018-05" db="EMBL/GenBank/DDBJ databases">
        <authorList>
            <person name="Lanie J.A."/>
            <person name="Ng W.-L."/>
            <person name="Kazmierczak K.M."/>
            <person name="Andrzejewski T.M."/>
            <person name="Davidsen T.M."/>
            <person name="Wayne K.J."/>
            <person name="Tettelin H."/>
            <person name="Glass J.I."/>
            <person name="Rusch D."/>
            <person name="Podicherti R."/>
            <person name="Tsui H.-C.T."/>
            <person name="Winkler M.E."/>
        </authorList>
    </citation>
    <scope>NUCLEOTIDE SEQUENCE [LARGE SCALE GENOMIC DNA]</scope>
    <source>
        <strain evidence="10 14">YBY</strain>
    </source>
</reference>
<dbReference type="GeneID" id="96774166"/>
<gene>
    <name evidence="11" type="primary">nuoE</name>
    <name evidence="9" type="ORF">AFA_13410</name>
    <name evidence="10" type="ORF">DF183_01270</name>
    <name evidence="12" type="ORF">M2J83_14710</name>
    <name evidence="11" type="ORF">MXF72_05530</name>
</gene>
<dbReference type="KEGG" id="afa:UZ73_03610"/>
<keyword evidence="11" id="KW-0560">Oxidoreductase</keyword>
<feature type="binding site" evidence="8">
    <location>
        <position position="128"/>
    </location>
    <ligand>
        <name>[2Fe-2S] cluster</name>
        <dbReference type="ChEBI" id="CHEBI:190135"/>
    </ligand>
</feature>
<evidence type="ECO:0000313" key="12">
    <source>
        <dbReference type="EMBL" id="WBM37056.1"/>
    </source>
</evidence>
<dbReference type="Proteomes" id="UP000214561">
    <property type="component" value="Chromosome"/>
</dbReference>
<evidence type="ECO:0000313" key="9">
    <source>
        <dbReference type="EMBL" id="ASR90368.1"/>
    </source>
</evidence>
<accession>A0A0A2N3A2</accession>
<protein>
    <submittedName>
        <fullName evidence="9">NADH-quinone oxidoreductase subunit E</fullName>
    </submittedName>
    <submittedName>
        <fullName evidence="11">NADH-quinone oxidoreductase subunit NuoE</fullName>
        <ecNumber evidence="11">1.6.5.11</ecNumber>
    </submittedName>
</protein>
<evidence type="ECO:0000256" key="3">
    <source>
        <dbReference type="ARBA" id="ARBA00022723"/>
    </source>
</evidence>
<evidence type="ECO:0000313" key="15">
    <source>
        <dbReference type="Proteomes" id="UP000830925"/>
    </source>
</evidence>
<dbReference type="Pfam" id="PF01257">
    <property type="entry name" value="2Fe-2S_thioredx"/>
    <property type="match status" value="1"/>
</dbReference>
<evidence type="ECO:0000313" key="14">
    <source>
        <dbReference type="Proteomes" id="UP000245216"/>
    </source>
</evidence>
<dbReference type="InterPro" id="IPR036249">
    <property type="entry name" value="Thioredoxin-like_sf"/>
</dbReference>
<evidence type="ECO:0000256" key="7">
    <source>
        <dbReference type="ARBA" id="ARBA00047712"/>
    </source>
</evidence>
<reference evidence="11" key="4">
    <citation type="submission" date="2022-04" db="EMBL/GenBank/DDBJ databases">
        <title>Genomic mining of Alcaligenes faecalis D334 producing ectoin and derivatives.</title>
        <authorList>
            <person name="Doan V.T."/>
            <person name="Quach N.T."/>
            <person name="Vu T.-H.-N."/>
            <person name="Phi Q.-T."/>
        </authorList>
    </citation>
    <scope>NUCLEOTIDE SEQUENCE</scope>
    <source>
        <strain evidence="11">D334</strain>
    </source>
</reference>
<name>A0A0A2N3A2_ALCFA</name>
<comment type="similarity">
    <text evidence="1">Belongs to the complex I 24 kDa subunit family.</text>
</comment>
<proteinExistence type="inferred from homology"/>
<reference evidence="9 13" key="1">
    <citation type="submission" date="2017-05" db="EMBL/GenBank/DDBJ databases">
        <authorList>
            <person name="Qiu J.G."/>
            <person name="He J."/>
        </authorList>
    </citation>
    <scope>NUCLEOTIDE SEQUENCE [LARGE SCALE GENOMIC DNA]</scope>
    <source>
        <strain evidence="9 13">JQ135</strain>
    </source>
</reference>
<dbReference type="RefSeq" id="WP_026483139.1">
    <property type="nucleotide sequence ID" value="NZ_CAXOJJ010000018.1"/>
</dbReference>
<dbReference type="AlphaFoldDB" id="A0A0A2N3A2"/>
<keyword evidence="5 8" id="KW-0411">Iron-sulfur</keyword>
<dbReference type="PANTHER" id="PTHR10371">
    <property type="entry name" value="NADH DEHYDROGENASE UBIQUINONE FLAVOPROTEIN 2, MITOCHONDRIAL"/>
    <property type="match status" value="1"/>
</dbReference>
<evidence type="ECO:0000313" key="13">
    <source>
        <dbReference type="Proteomes" id="UP000214561"/>
    </source>
</evidence>
<dbReference type="CDD" id="cd03064">
    <property type="entry name" value="TRX_Fd_NuoE"/>
    <property type="match status" value="1"/>
</dbReference>
<dbReference type="eggNOG" id="COG1905">
    <property type="taxonomic scope" value="Bacteria"/>
</dbReference>
<keyword evidence="3 8" id="KW-0479">Metal-binding</keyword>
<evidence type="ECO:0000256" key="1">
    <source>
        <dbReference type="ARBA" id="ARBA00010643"/>
    </source>
</evidence>
<reference evidence="12 16" key="5">
    <citation type="submission" date="2022-05" db="EMBL/GenBank/DDBJ databases">
        <title>Complete sequence of strain NY11312.</title>
        <authorList>
            <person name="Zhou D."/>
        </authorList>
    </citation>
    <scope>NUCLEOTIDE SEQUENCE [LARGE SCALE GENOMIC DNA]</scope>
    <source>
        <strain evidence="12 16">NY11312</strain>
    </source>
</reference>
<dbReference type="EMBL" id="CP021641">
    <property type="protein sequence ID" value="ASR90368.1"/>
    <property type="molecule type" value="Genomic_DNA"/>
</dbReference>
<comment type="cofactor">
    <cofactor evidence="6">
        <name>[2Fe-2S] cluster</name>
        <dbReference type="ChEBI" id="CHEBI:190135"/>
    </cofactor>
</comment>
<dbReference type="OrthoDB" id="9807941at2"/>
<dbReference type="KEGG" id="afq:AFA_13410"/>
<dbReference type="SUPFAM" id="SSF52833">
    <property type="entry name" value="Thioredoxin-like"/>
    <property type="match status" value="1"/>
</dbReference>
<dbReference type="InterPro" id="IPR002023">
    <property type="entry name" value="NuoE-like"/>
</dbReference>
<dbReference type="Proteomes" id="UP001211866">
    <property type="component" value="Chromosome"/>
</dbReference>
<reference evidence="10 14" key="2">
    <citation type="submission" date="2018-05" db="EMBL/GenBank/DDBJ databases">
        <title>Genome Sequence of an Efficient Indole-Degrading Bacterium, Alcaligenes sp.YBY.</title>
        <authorList>
            <person name="Yang B."/>
        </authorList>
    </citation>
    <scope>NUCLEOTIDE SEQUENCE [LARGE SCALE GENOMIC DNA]</scope>
    <source>
        <strain evidence="10 14">YBY</strain>
    </source>
</reference>
<dbReference type="Proteomes" id="UP000830925">
    <property type="component" value="Chromosome"/>
</dbReference>